<dbReference type="PANTHER" id="PTHR33753">
    <property type="entry name" value="1,4-BETA-D-GLUCAN CELLOBIOHYDROLASE B"/>
    <property type="match status" value="1"/>
</dbReference>
<evidence type="ECO:0000313" key="10">
    <source>
        <dbReference type="EMBL" id="RMY02589.1"/>
    </source>
</evidence>
<protein>
    <recommendedName>
        <fullName evidence="9">Glucanase</fullName>
        <ecNumber evidence="9">3.2.1.-</ecNumber>
    </recommendedName>
</protein>
<evidence type="ECO:0000256" key="6">
    <source>
        <dbReference type="ARBA" id="ARBA00023277"/>
    </source>
</evidence>
<gene>
    <name evidence="10" type="ORF">D0867_10987</name>
</gene>
<evidence type="ECO:0000256" key="5">
    <source>
        <dbReference type="ARBA" id="ARBA00023001"/>
    </source>
</evidence>
<dbReference type="GO" id="GO:0016162">
    <property type="term" value="F:cellulose 1,4-beta-cellobiosidase activity"/>
    <property type="evidence" value="ECO:0007669"/>
    <property type="project" value="UniProtKB-EC"/>
</dbReference>
<dbReference type="GO" id="GO:0030245">
    <property type="term" value="P:cellulose catabolic process"/>
    <property type="evidence" value="ECO:0007669"/>
    <property type="project" value="UniProtKB-KW"/>
</dbReference>
<dbReference type="EC" id="3.2.1.-" evidence="9"/>
<dbReference type="Gene3D" id="2.70.100.10">
    <property type="entry name" value="Glycoside hydrolase, family 7, domain"/>
    <property type="match status" value="1"/>
</dbReference>
<dbReference type="EMBL" id="QWIL01001497">
    <property type="protein sequence ID" value="RMY02589.1"/>
    <property type="molecule type" value="Genomic_DNA"/>
</dbReference>
<evidence type="ECO:0000313" key="11">
    <source>
        <dbReference type="Proteomes" id="UP000271337"/>
    </source>
</evidence>
<evidence type="ECO:0000256" key="4">
    <source>
        <dbReference type="ARBA" id="ARBA00022801"/>
    </source>
</evidence>
<dbReference type="CDD" id="cd07999">
    <property type="entry name" value="GH7_CBH_EG"/>
    <property type="match status" value="1"/>
</dbReference>
<dbReference type="SUPFAM" id="SSF49899">
    <property type="entry name" value="Concanavalin A-like lectins/glucanases"/>
    <property type="match status" value="1"/>
</dbReference>
<dbReference type="InterPro" id="IPR013320">
    <property type="entry name" value="ConA-like_dom_sf"/>
</dbReference>
<comment type="similarity">
    <text evidence="2 9">Belongs to the glycosyl hydrolase 7 (cellulase C) family.</text>
</comment>
<keyword evidence="7 9" id="KW-0326">Glycosidase</keyword>
<name>A0A3M6YI06_HORWE</name>
<keyword evidence="4 9" id="KW-0378">Hydrolase</keyword>
<dbReference type="AlphaFoldDB" id="A0A3M6YI06"/>
<dbReference type="InterPro" id="IPR037019">
    <property type="entry name" value="Glyco_hydro_7_sf"/>
</dbReference>
<dbReference type="PRINTS" id="PR00734">
    <property type="entry name" value="GLHYDRLASE7"/>
</dbReference>
<dbReference type="VEuPathDB" id="FungiDB:BTJ68_12022"/>
<sequence>MPPNKQFITFRFIKAEAIIMSLSTLKFISFGLALRAAAQQVGTNQAENHPPLSYQKCTASGCTTQNTEVVLDANWRWLHTTSGYTNCYTGNKWDTSLCPDPTTCANNCALDGADYAGTYGITSTGTSLNLKLKTGSNVGSRVYLTKGDTYEMFYLKNREFTFDVDVSNLPCGLNGALYFVKMDADGGKSKYPTNKAGARYGTGYCDAQCPQDLKFISGKANVQGWTPSSGDPNSGTGNVGSCCTEMDIWEANSISNALTPHTCTTDGPCTSDSTCGVGNQRYNSYCDKDGCDFNPYRWGNKTYYGPGGSNTINTQQKITVVTQFITNDGTDKGTLSAIRRLYVQNGKVIQQADTNLSGLSKTKEITQGFCDQTKSVTGDRNKFKEAGGFSGFSKALDAGMVLVLSIWDDYAAGMRWLDSTYPETSTAPGAERGTCPITSGVPSEVEAKYPNSNVIFSNIKFGTIGSTYK</sequence>
<evidence type="ECO:0000256" key="1">
    <source>
        <dbReference type="ARBA" id="ARBA00001641"/>
    </source>
</evidence>
<evidence type="ECO:0000256" key="8">
    <source>
        <dbReference type="ARBA" id="ARBA00023326"/>
    </source>
</evidence>
<evidence type="ECO:0000256" key="2">
    <source>
        <dbReference type="ARBA" id="ARBA00006044"/>
    </source>
</evidence>
<dbReference type="OrthoDB" id="412382at2759"/>
<comment type="caution">
    <text evidence="10">The sequence shown here is derived from an EMBL/GenBank/DDBJ whole genome shotgun (WGS) entry which is preliminary data.</text>
</comment>
<dbReference type="PANTHER" id="PTHR33753:SF2">
    <property type="entry name" value="GLYCOSIDE HYDROLASE FAMILY 7 PROTEIN"/>
    <property type="match status" value="1"/>
</dbReference>
<dbReference type="Pfam" id="PF00840">
    <property type="entry name" value="Glyco_hydro_7"/>
    <property type="match status" value="1"/>
</dbReference>
<keyword evidence="6" id="KW-0119">Carbohydrate metabolism</keyword>
<dbReference type="InterPro" id="IPR001722">
    <property type="entry name" value="Glyco_hydro_7"/>
</dbReference>
<proteinExistence type="inferred from homology"/>
<organism evidence="10 11">
    <name type="scientific">Hortaea werneckii</name>
    <name type="common">Black yeast</name>
    <name type="synonym">Cladosporium werneckii</name>
    <dbReference type="NCBI Taxonomy" id="91943"/>
    <lineage>
        <taxon>Eukaryota</taxon>
        <taxon>Fungi</taxon>
        <taxon>Dikarya</taxon>
        <taxon>Ascomycota</taxon>
        <taxon>Pezizomycotina</taxon>
        <taxon>Dothideomycetes</taxon>
        <taxon>Dothideomycetidae</taxon>
        <taxon>Mycosphaerellales</taxon>
        <taxon>Teratosphaeriaceae</taxon>
        <taxon>Hortaea</taxon>
    </lineage>
</organism>
<evidence type="ECO:0000256" key="3">
    <source>
        <dbReference type="ARBA" id="ARBA00022729"/>
    </source>
</evidence>
<keyword evidence="3" id="KW-0732">Signal</keyword>
<keyword evidence="5 9" id="KW-0136">Cellulose degradation</keyword>
<keyword evidence="8 9" id="KW-0624">Polysaccharide degradation</keyword>
<evidence type="ECO:0000256" key="9">
    <source>
        <dbReference type="RuleBase" id="RU361164"/>
    </source>
</evidence>
<dbReference type="FunFam" id="2.70.100.10:FF:000001">
    <property type="entry name" value="Glucanase"/>
    <property type="match status" value="1"/>
</dbReference>
<evidence type="ECO:0000256" key="7">
    <source>
        <dbReference type="ARBA" id="ARBA00023295"/>
    </source>
</evidence>
<reference evidence="10 11" key="1">
    <citation type="journal article" date="2018" name="BMC Genomics">
        <title>Genomic evidence for intraspecific hybridization in a clonal and extremely halotolerant yeast.</title>
        <authorList>
            <person name="Gostincar C."/>
            <person name="Stajich J.E."/>
            <person name="Zupancic J."/>
            <person name="Zalar P."/>
            <person name="Gunde-Cimerman N."/>
        </authorList>
    </citation>
    <scope>NUCLEOTIDE SEQUENCE [LARGE SCALE GENOMIC DNA]</scope>
    <source>
        <strain evidence="10 11">EXF-6669</strain>
    </source>
</reference>
<comment type="catalytic activity">
    <reaction evidence="1">
        <text>Hydrolysis of (1-&gt;4)-beta-D-glucosidic linkages in cellulose and cellotetraose, releasing cellobiose from the non-reducing ends of the chains.</text>
        <dbReference type="EC" id="3.2.1.91"/>
    </reaction>
</comment>
<dbReference type="Proteomes" id="UP000271337">
    <property type="component" value="Unassembled WGS sequence"/>
</dbReference>
<accession>A0A3M6YI06</accession>